<dbReference type="SMART" id="SM00315">
    <property type="entry name" value="RGS"/>
    <property type="match status" value="2"/>
</dbReference>
<dbReference type="PROSITE" id="PS50132">
    <property type="entry name" value="RGS"/>
    <property type="match status" value="2"/>
</dbReference>
<feature type="region of interest" description="Disordered" evidence="1">
    <location>
        <begin position="16"/>
        <end position="36"/>
    </location>
</feature>
<dbReference type="AlphaFoldDB" id="A0A9W7DMQ8"/>
<name>A0A9W7DMQ8_9STRA</name>
<dbReference type="PANTHER" id="PTHR10845:SF192">
    <property type="entry name" value="DOUBLE HIT, ISOFORM B"/>
    <property type="match status" value="1"/>
</dbReference>
<evidence type="ECO:0000313" key="4">
    <source>
        <dbReference type="Proteomes" id="UP001165082"/>
    </source>
</evidence>
<dbReference type="InterPro" id="IPR016137">
    <property type="entry name" value="RGS"/>
</dbReference>
<dbReference type="CDD" id="cd07440">
    <property type="entry name" value="RGS"/>
    <property type="match status" value="1"/>
</dbReference>
<dbReference type="InterPro" id="IPR044926">
    <property type="entry name" value="RGS_subdomain_2"/>
</dbReference>
<organism evidence="3 4">
    <name type="scientific">Triparma retinervis</name>
    <dbReference type="NCBI Taxonomy" id="2557542"/>
    <lineage>
        <taxon>Eukaryota</taxon>
        <taxon>Sar</taxon>
        <taxon>Stramenopiles</taxon>
        <taxon>Ochrophyta</taxon>
        <taxon>Bolidophyceae</taxon>
        <taxon>Parmales</taxon>
        <taxon>Triparmaceae</taxon>
        <taxon>Triparma</taxon>
    </lineage>
</organism>
<reference evidence="3" key="1">
    <citation type="submission" date="2022-07" db="EMBL/GenBank/DDBJ databases">
        <title>Genome analysis of Parmales, a sister group of diatoms, reveals the evolutionary specialization of diatoms from phago-mixotrophs to photoautotrophs.</title>
        <authorList>
            <person name="Ban H."/>
            <person name="Sato S."/>
            <person name="Yoshikawa S."/>
            <person name="Kazumasa Y."/>
            <person name="Nakamura Y."/>
            <person name="Ichinomiya M."/>
            <person name="Saitoh K."/>
            <person name="Sato N."/>
            <person name="Blanc-Mathieu R."/>
            <person name="Endo H."/>
            <person name="Kuwata A."/>
            <person name="Ogata H."/>
        </authorList>
    </citation>
    <scope>NUCLEOTIDE SEQUENCE</scope>
</reference>
<evidence type="ECO:0000256" key="1">
    <source>
        <dbReference type="SAM" id="MobiDB-lite"/>
    </source>
</evidence>
<gene>
    <name evidence="3" type="ORF">TrRE_jg8235</name>
</gene>
<evidence type="ECO:0000259" key="2">
    <source>
        <dbReference type="PROSITE" id="PS50132"/>
    </source>
</evidence>
<keyword evidence="4" id="KW-1185">Reference proteome</keyword>
<accession>A0A9W7DMQ8</accession>
<dbReference type="EMBL" id="BRXZ01001884">
    <property type="protein sequence ID" value="GMH48753.1"/>
    <property type="molecule type" value="Genomic_DNA"/>
</dbReference>
<sequence length="532" mass="62025">MGGFVSRAAEAPVDEKGYPRVHVPTGRRLSGRPRVGSFSAGPKTLTKLRTRSDFCLVKIFEEKIVLKAFQLWCKDEKCAEASTFLSFISSVDSVKGEVAGLGIKAKRAKTMKVFNDFISAESSTRLAVDSATVETITQAFESRASDENVFDLAYEKCYQRLKFEFMPRFLISESFTKLEDRTRERRGSSTKVVDMNAILNEPKALKTFEKFLASKKNANMIEHTNLWIGTKRFTELYEKKKAGHIQTKECLQELQVAIKELQTKAWTLQQDGSVRLPKGLESGVSNQFNAAPDGNTIMLCYKLMNFLADVLHTQVQRAFLKSSLFEDFQRHAPEDFVLDTVVMHLSTFKDDRRLKATKEDYVGEFNKALEFNHIFTESLLSAYYRRYLRLTFCEENYFFVQEVYDLKNNEPLKRRWWIDDARRLDIDPDKHDTSHILKLKCMSIYEHYIIDGRKYEINIPDKAKKEIKELVESGKFEKEMFRKCENEILRLLQQDTFTRFKKHYIFEHFKKAFFIKFSHKNFVVGEKIKVTQ</sequence>
<feature type="domain" description="RGS" evidence="2">
    <location>
        <begin position="370"/>
        <end position="510"/>
    </location>
</feature>
<evidence type="ECO:0000313" key="3">
    <source>
        <dbReference type="EMBL" id="GMH48753.1"/>
    </source>
</evidence>
<dbReference type="OrthoDB" id="187829at2759"/>
<proteinExistence type="predicted"/>
<protein>
    <recommendedName>
        <fullName evidence="2">RGS domain-containing protein</fullName>
    </recommendedName>
</protein>
<dbReference type="PANTHER" id="PTHR10845">
    <property type="entry name" value="REGULATOR OF G PROTEIN SIGNALING"/>
    <property type="match status" value="1"/>
</dbReference>
<comment type="caution">
    <text evidence="3">The sequence shown here is derived from an EMBL/GenBank/DDBJ whole genome shotgun (WGS) entry which is preliminary data.</text>
</comment>
<dbReference type="SUPFAM" id="SSF48097">
    <property type="entry name" value="Regulator of G-protein signaling, RGS"/>
    <property type="match status" value="2"/>
</dbReference>
<feature type="domain" description="RGS" evidence="2">
    <location>
        <begin position="55"/>
        <end position="179"/>
    </location>
</feature>
<dbReference type="InterPro" id="IPR036305">
    <property type="entry name" value="RGS_sf"/>
</dbReference>
<dbReference type="Pfam" id="PF00615">
    <property type="entry name" value="RGS"/>
    <property type="match status" value="2"/>
</dbReference>
<dbReference type="Proteomes" id="UP001165082">
    <property type="component" value="Unassembled WGS sequence"/>
</dbReference>
<dbReference type="Gene3D" id="1.10.167.10">
    <property type="entry name" value="Regulator of G-protein Signalling 4, domain 2"/>
    <property type="match status" value="2"/>
</dbReference>